<dbReference type="AlphaFoldDB" id="A0A7S6VT48"/>
<gene>
    <name evidence="2" type="ORF">G0028_16910</name>
</gene>
<keyword evidence="3" id="KW-1185">Reference proteome</keyword>
<keyword evidence="1" id="KW-0472">Membrane</keyword>
<keyword evidence="1" id="KW-0812">Transmembrane</keyword>
<feature type="transmembrane region" description="Helical" evidence="1">
    <location>
        <begin position="6"/>
        <end position="26"/>
    </location>
</feature>
<dbReference type="EMBL" id="CP048659">
    <property type="protein sequence ID" value="QOW44425.1"/>
    <property type="molecule type" value="Genomic_DNA"/>
</dbReference>
<keyword evidence="1" id="KW-1133">Transmembrane helix</keyword>
<dbReference type="RefSeq" id="WP_180046292.1">
    <property type="nucleotide sequence ID" value="NZ_CP048659.1"/>
</dbReference>
<proteinExistence type="predicted"/>
<organism evidence="2 3">
    <name type="scientific">Acinetobacter piscicola</name>
    <dbReference type="NCBI Taxonomy" id="2006115"/>
    <lineage>
        <taxon>Bacteria</taxon>
        <taxon>Pseudomonadati</taxon>
        <taxon>Pseudomonadota</taxon>
        <taxon>Gammaproteobacteria</taxon>
        <taxon>Moraxellales</taxon>
        <taxon>Moraxellaceae</taxon>
        <taxon>Acinetobacter</taxon>
    </lineage>
</organism>
<reference evidence="2 3" key="1">
    <citation type="submission" date="2020-02" db="EMBL/GenBank/DDBJ databases">
        <title>Tigecycline-resistant Acinetobacter species from pigs and migratory birds.</title>
        <authorList>
            <person name="Chen C."/>
            <person name="Sun J."/>
            <person name="Liao X.-P."/>
            <person name="Liu Y.-H."/>
        </authorList>
    </citation>
    <scope>NUCLEOTIDE SEQUENCE [LARGE SCALE GENOMIC DNA]</scope>
    <source>
        <strain evidence="2 3">YH12207_T</strain>
    </source>
</reference>
<dbReference type="Proteomes" id="UP000593966">
    <property type="component" value="Chromosome"/>
</dbReference>
<feature type="transmembrane region" description="Helical" evidence="1">
    <location>
        <begin position="47"/>
        <end position="70"/>
    </location>
</feature>
<name>A0A7S6VT48_9GAMM</name>
<evidence type="ECO:0008006" key="4">
    <source>
        <dbReference type="Google" id="ProtNLM"/>
    </source>
</evidence>
<evidence type="ECO:0000256" key="1">
    <source>
        <dbReference type="SAM" id="Phobius"/>
    </source>
</evidence>
<protein>
    <recommendedName>
        <fullName evidence="4">DUF4760 domain-containing protein</fullName>
    </recommendedName>
</protein>
<sequence>MKTDVIKYILIYLLIYVVMVIGYGVLQNYYVCTDMNGFTCNFNEQKLLNFLTVVSYILTPLVAIIGFLSWKNQHNKHIQNEIIQTAINELNFCRVQLDCFILNLFSNSEINPKECDKIPETINPQLFLRVDSSFHDYIKSFYMSTSALDVALNSFHNSFKKYDKETGTYHYEIKTIQQYMEISYKIKNLGQIILHEYQSHYLDTSNEEFERYVLNTAYHSEDLRIYHDQIISYLHENNKA</sequence>
<evidence type="ECO:0000313" key="3">
    <source>
        <dbReference type="Proteomes" id="UP000593966"/>
    </source>
</evidence>
<evidence type="ECO:0000313" key="2">
    <source>
        <dbReference type="EMBL" id="QOW44425.1"/>
    </source>
</evidence>
<accession>A0A7S6VT48</accession>